<reference evidence="2" key="2">
    <citation type="journal article" date="2015" name="Data Brief">
        <title>Shoot transcriptome of the giant reed, Arundo donax.</title>
        <authorList>
            <person name="Barrero R.A."/>
            <person name="Guerrero F.D."/>
            <person name="Moolhuijzen P."/>
            <person name="Goolsby J.A."/>
            <person name="Tidwell J."/>
            <person name="Bellgard S.E."/>
            <person name="Bellgard M.I."/>
        </authorList>
    </citation>
    <scope>NUCLEOTIDE SEQUENCE</scope>
    <source>
        <tissue evidence="2">Shoot tissue taken approximately 20 cm above the soil surface</tissue>
    </source>
</reference>
<proteinExistence type="predicted"/>
<protein>
    <submittedName>
        <fullName evidence="2">Uncharacterized protein</fullName>
    </submittedName>
</protein>
<evidence type="ECO:0000256" key="1">
    <source>
        <dbReference type="SAM" id="MobiDB-lite"/>
    </source>
</evidence>
<feature type="compositionally biased region" description="Polar residues" evidence="1">
    <location>
        <begin position="1"/>
        <end position="12"/>
    </location>
</feature>
<feature type="region of interest" description="Disordered" evidence="1">
    <location>
        <begin position="1"/>
        <end position="23"/>
    </location>
</feature>
<dbReference type="EMBL" id="GBRH01205406">
    <property type="protein sequence ID" value="JAD92489.1"/>
    <property type="molecule type" value="Transcribed_RNA"/>
</dbReference>
<dbReference type="AlphaFoldDB" id="A0A0A9DV76"/>
<name>A0A0A9DV76_ARUDO</name>
<evidence type="ECO:0000313" key="2">
    <source>
        <dbReference type="EMBL" id="JAD92489.1"/>
    </source>
</evidence>
<accession>A0A0A9DV76</accession>
<reference evidence="2" key="1">
    <citation type="submission" date="2014-09" db="EMBL/GenBank/DDBJ databases">
        <authorList>
            <person name="Magalhaes I.L.F."/>
            <person name="Oliveira U."/>
            <person name="Santos F.R."/>
            <person name="Vidigal T.H.D.A."/>
            <person name="Brescovit A.D."/>
            <person name="Santos A.J."/>
        </authorList>
    </citation>
    <scope>NUCLEOTIDE SEQUENCE</scope>
    <source>
        <tissue evidence="2">Shoot tissue taken approximately 20 cm above the soil surface</tissue>
    </source>
</reference>
<sequence>MINSVNNNSSQPLAPKYNYVSIS</sequence>
<organism evidence="2">
    <name type="scientific">Arundo donax</name>
    <name type="common">Giant reed</name>
    <name type="synonym">Donax arundinaceus</name>
    <dbReference type="NCBI Taxonomy" id="35708"/>
    <lineage>
        <taxon>Eukaryota</taxon>
        <taxon>Viridiplantae</taxon>
        <taxon>Streptophyta</taxon>
        <taxon>Embryophyta</taxon>
        <taxon>Tracheophyta</taxon>
        <taxon>Spermatophyta</taxon>
        <taxon>Magnoliopsida</taxon>
        <taxon>Liliopsida</taxon>
        <taxon>Poales</taxon>
        <taxon>Poaceae</taxon>
        <taxon>PACMAD clade</taxon>
        <taxon>Arundinoideae</taxon>
        <taxon>Arundineae</taxon>
        <taxon>Arundo</taxon>
    </lineage>
</organism>